<gene>
    <name evidence="2" type="ORF">SDRG_00023</name>
</gene>
<dbReference type="GeneID" id="19940750"/>
<dbReference type="eggNOG" id="ENOG502QUHB">
    <property type="taxonomic scope" value="Eukaryota"/>
</dbReference>
<dbReference type="RefSeq" id="XP_008603707.1">
    <property type="nucleotide sequence ID" value="XM_008605485.1"/>
</dbReference>
<keyword evidence="3" id="KW-1185">Reference proteome</keyword>
<name>T0QVN0_SAPDV</name>
<evidence type="ECO:0000313" key="3">
    <source>
        <dbReference type="Proteomes" id="UP000030762"/>
    </source>
</evidence>
<feature type="coiled-coil region" evidence="1">
    <location>
        <begin position="174"/>
        <end position="204"/>
    </location>
</feature>
<dbReference type="EMBL" id="JH767132">
    <property type="protein sequence ID" value="EQC42284.1"/>
    <property type="molecule type" value="Genomic_DNA"/>
</dbReference>
<dbReference type="Proteomes" id="UP000030762">
    <property type="component" value="Unassembled WGS sequence"/>
</dbReference>
<dbReference type="OMA" id="RANNWSV"/>
<dbReference type="InParanoid" id="T0QVN0"/>
<keyword evidence="1" id="KW-0175">Coiled coil</keyword>
<dbReference type="VEuPathDB" id="FungiDB:SDRG_00023"/>
<dbReference type="PANTHER" id="PTHR41747:SF1">
    <property type="entry name" value="CHROMOSOME UNDETERMINED SCAFFOLD_128, WHOLE GENOME SHOTGUN SEQUENCE"/>
    <property type="match status" value="1"/>
</dbReference>
<evidence type="ECO:0000256" key="1">
    <source>
        <dbReference type="SAM" id="Coils"/>
    </source>
</evidence>
<proteinExistence type="predicted"/>
<accession>T0QVN0</accession>
<organism evidence="2 3">
    <name type="scientific">Saprolegnia diclina (strain VS20)</name>
    <dbReference type="NCBI Taxonomy" id="1156394"/>
    <lineage>
        <taxon>Eukaryota</taxon>
        <taxon>Sar</taxon>
        <taxon>Stramenopiles</taxon>
        <taxon>Oomycota</taxon>
        <taxon>Saprolegniomycetes</taxon>
        <taxon>Saprolegniales</taxon>
        <taxon>Saprolegniaceae</taxon>
        <taxon>Saprolegnia</taxon>
    </lineage>
</organism>
<dbReference type="OrthoDB" id="250654at2759"/>
<dbReference type="PANTHER" id="PTHR41747">
    <property type="entry name" value="CHROMOSOME UNDETERMINED SCAFFOLD_128, WHOLE GENOME SHOTGUN SEQUENCE"/>
    <property type="match status" value="1"/>
</dbReference>
<dbReference type="AlphaFoldDB" id="T0QVN0"/>
<evidence type="ECO:0000313" key="2">
    <source>
        <dbReference type="EMBL" id="EQC42284.1"/>
    </source>
</evidence>
<reference evidence="2 3" key="1">
    <citation type="submission" date="2012-04" db="EMBL/GenBank/DDBJ databases">
        <title>The Genome Sequence of Saprolegnia declina VS20.</title>
        <authorList>
            <consortium name="The Broad Institute Genome Sequencing Platform"/>
            <person name="Russ C."/>
            <person name="Nusbaum C."/>
            <person name="Tyler B."/>
            <person name="van West P."/>
            <person name="Dieguez-Uribeondo J."/>
            <person name="de Bruijn I."/>
            <person name="Tripathy S."/>
            <person name="Jiang R."/>
            <person name="Young S.K."/>
            <person name="Zeng Q."/>
            <person name="Gargeya S."/>
            <person name="Fitzgerald M."/>
            <person name="Haas B."/>
            <person name="Abouelleil A."/>
            <person name="Alvarado L."/>
            <person name="Arachchi H.M."/>
            <person name="Berlin A."/>
            <person name="Chapman S.B."/>
            <person name="Goldberg J."/>
            <person name="Griggs A."/>
            <person name="Gujja S."/>
            <person name="Hansen M."/>
            <person name="Howarth C."/>
            <person name="Imamovic A."/>
            <person name="Larimer J."/>
            <person name="McCowen C."/>
            <person name="Montmayeur A."/>
            <person name="Murphy C."/>
            <person name="Neiman D."/>
            <person name="Pearson M."/>
            <person name="Priest M."/>
            <person name="Roberts A."/>
            <person name="Saif S."/>
            <person name="Shea T."/>
            <person name="Sisk P."/>
            <person name="Sykes S."/>
            <person name="Wortman J."/>
            <person name="Nusbaum C."/>
            <person name="Birren B."/>
        </authorList>
    </citation>
    <scope>NUCLEOTIDE SEQUENCE [LARGE SCALE GENOMIC DNA]</scope>
    <source>
        <strain evidence="2 3">VS20</strain>
    </source>
</reference>
<sequence length="316" mass="35385">MEGASVNIGNYKGVMLCNRPFNSVSSTQKEVAAVDKKGPFLGGIQPAPIGTNVPIFHEPPHAVKRDKKNTALSKHKKWLHDLQKERDRLESALLEDEAAKDSRKDKFAKREADLRAKIRQRPQDDDEKGVLASRPAWALTKDKAESKRDQQDEDSVDDLLAFANNLDIDTFLGDVELKAQVAQVDEQLAQLQELVNQEEADEKKGEVRERLQQESLERQYLNAATLARLSARDAKDNDDDDDSKSVASTVLSECKSIRSVHSTKSVLALTKRAEQKLSLDSIPEPHVVTHDEESGTRLLNKHLTSNLPYMHRNPAV</sequence>
<protein>
    <submittedName>
        <fullName evidence="2">Uncharacterized protein</fullName>
    </submittedName>
</protein>